<evidence type="ECO:0000313" key="2">
    <source>
        <dbReference type="EMBL" id="KPI35260.1"/>
    </source>
</evidence>
<dbReference type="EMBL" id="LFJN01000042">
    <property type="protein sequence ID" value="KPI35260.1"/>
    <property type="molecule type" value="Genomic_DNA"/>
</dbReference>
<dbReference type="GeneID" id="28735744"/>
<evidence type="ECO:0000256" key="1">
    <source>
        <dbReference type="SAM" id="MobiDB-lite"/>
    </source>
</evidence>
<dbReference type="VEuPathDB" id="FungiDB:AB675_3783"/>
<keyword evidence="3" id="KW-1185">Reference proteome</keyword>
<accession>A0A0N1HLA8</accession>
<dbReference type="Proteomes" id="UP000038010">
    <property type="component" value="Unassembled WGS sequence"/>
</dbReference>
<evidence type="ECO:0000313" key="3">
    <source>
        <dbReference type="Proteomes" id="UP000038010"/>
    </source>
</evidence>
<gene>
    <name evidence="2" type="ORF">AB675_3783</name>
</gene>
<reference evidence="2 3" key="1">
    <citation type="submission" date="2015-06" db="EMBL/GenBank/DDBJ databases">
        <title>Draft genome of the ant-associated black yeast Phialophora attae CBS 131958.</title>
        <authorList>
            <person name="Moreno L.F."/>
            <person name="Stielow B.J."/>
            <person name="de Hoog S."/>
            <person name="Vicente V.A."/>
            <person name="Weiss V.A."/>
            <person name="de Vries M."/>
            <person name="Cruz L.M."/>
            <person name="Souza E.M."/>
        </authorList>
    </citation>
    <scope>NUCLEOTIDE SEQUENCE [LARGE SCALE GENOMIC DNA]</scope>
    <source>
        <strain evidence="2 3">CBS 131958</strain>
    </source>
</reference>
<organism evidence="2 3">
    <name type="scientific">Cyphellophora attinorum</name>
    <dbReference type="NCBI Taxonomy" id="1664694"/>
    <lineage>
        <taxon>Eukaryota</taxon>
        <taxon>Fungi</taxon>
        <taxon>Dikarya</taxon>
        <taxon>Ascomycota</taxon>
        <taxon>Pezizomycotina</taxon>
        <taxon>Eurotiomycetes</taxon>
        <taxon>Chaetothyriomycetidae</taxon>
        <taxon>Chaetothyriales</taxon>
        <taxon>Cyphellophoraceae</taxon>
        <taxon>Cyphellophora</taxon>
    </lineage>
</organism>
<dbReference type="AlphaFoldDB" id="A0A0N1HLA8"/>
<sequence length="115" mass="12195">MSDAAIRDLAGKALLPIDPKAAEAKQSVDKQLARVVKDLEAITKELKRSSIAFKTSDILSQVRSIVSDGGQETMLPGATWKNDPANKPAGGQGKPTTSDPKGSKPIERPIFDPDA</sequence>
<feature type="region of interest" description="Disordered" evidence="1">
    <location>
        <begin position="69"/>
        <end position="115"/>
    </location>
</feature>
<proteinExistence type="predicted"/>
<comment type="caution">
    <text evidence="2">The sequence shown here is derived from an EMBL/GenBank/DDBJ whole genome shotgun (WGS) entry which is preliminary data.</text>
</comment>
<name>A0A0N1HLA8_9EURO</name>
<dbReference type="RefSeq" id="XP_017995223.1">
    <property type="nucleotide sequence ID" value="XM_018143864.1"/>
</dbReference>
<feature type="compositionally biased region" description="Basic and acidic residues" evidence="1">
    <location>
        <begin position="101"/>
        <end position="115"/>
    </location>
</feature>
<protein>
    <submittedName>
        <fullName evidence="2">Uncharacterized protein</fullName>
    </submittedName>
</protein>